<dbReference type="InterPro" id="IPR048333">
    <property type="entry name" value="HA2_WH"/>
</dbReference>
<evidence type="ECO:0000256" key="4">
    <source>
        <dbReference type="ARBA" id="ARBA00022741"/>
    </source>
</evidence>
<comment type="catalytic activity">
    <reaction evidence="9">
        <text>ATP + H2O = ADP + phosphate + H(+)</text>
        <dbReference type="Rhea" id="RHEA:13065"/>
        <dbReference type="ChEBI" id="CHEBI:15377"/>
        <dbReference type="ChEBI" id="CHEBI:15378"/>
        <dbReference type="ChEBI" id="CHEBI:30616"/>
        <dbReference type="ChEBI" id="CHEBI:43474"/>
        <dbReference type="ChEBI" id="CHEBI:456216"/>
        <dbReference type="EC" id="3.6.4.13"/>
    </reaction>
</comment>
<dbReference type="FunFam" id="3.40.50.300:FF:000578">
    <property type="entry name" value="probable ATP-dependent RNA helicase DHX35"/>
    <property type="match status" value="1"/>
</dbReference>
<dbReference type="SUPFAM" id="SSF52540">
    <property type="entry name" value="P-loop containing nucleoside triphosphate hydrolases"/>
    <property type="match status" value="1"/>
</dbReference>
<dbReference type="SMART" id="SM00490">
    <property type="entry name" value="HELICc"/>
    <property type="match status" value="1"/>
</dbReference>
<evidence type="ECO:0000259" key="10">
    <source>
        <dbReference type="PROSITE" id="PS51192"/>
    </source>
</evidence>
<keyword evidence="6 12" id="KW-0347">Helicase</keyword>
<dbReference type="InterPro" id="IPR011709">
    <property type="entry name" value="DEAD-box_helicase_OB_fold"/>
</dbReference>
<evidence type="ECO:0000256" key="8">
    <source>
        <dbReference type="ARBA" id="ARBA00023187"/>
    </source>
</evidence>
<dbReference type="CDD" id="cd18791">
    <property type="entry name" value="SF2_C_RHA"/>
    <property type="match status" value="1"/>
</dbReference>
<dbReference type="GO" id="GO:0006397">
    <property type="term" value="P:mRNA processing"/>
    <property type="evidence" value="ECO:0007669"/>
    <property type="project" value="UniProtKB-KW"/>
</dbReference>
<feature type="domain" description="Helicase ATP-binding" evidence="10">
    <location>
        <begin position="55"/>
        <end position="223"/>
    </location>
</feature>
<dbReference type="GO" id="GO:0016787">
    <property type="term" value="F:hydrolase activity"/>
    <property type="evidence" value="ECO:0007669"/>
    <property type="project" value="UniProtKB-KW"/>
</dbReference>
<evidence type="ECO:0000256" key="5">
    <source>
        <dbReference type="ARBA" id="ARBA00022801"/>
    </source>
</evidence>
<dbReference type="PROSITE" id="PS51192">
    <property type="entry name" value="HELICASE_ATP_BIND_1"/>
    <property type="match status" value="1"/>
</dbReference>
<keyword evidence="4" id="KW-0547">Nucleotide-binding</keyword>
<gene>
    <name evidence="12" type="ORF">B4U80_10531</name>
</gene>
<evidence type="ECO:0000256" key="2">
    <source>
        <dbReference type="ARBA" id="ARBA00012552"/>
    </source>
</evidence>
<dbReference type="GO" id="GO:0008380">
    <property type="term" value="P:RNA splicing"/>
    <property type="evidence" value="ECO:0007669"/>
    <property type="project" value="UniProtKB-KW"/>
</dbReference>
<dbReference type="Pfam" id="PF07717">
    <property type="entry name" value="OB_NTP_bind"/>
    <property type="match status" value="1"/>
</dbReference>
<dbReference type="GO" id="GO:0071013">
    <property type="term" value="C:catalytic step 2 spliceosome"/>
    <property type="evidence" value="ECO:0007669"/>
    <property type="project" value="TreeGrafter"/>
</dbReference>
<dbReference type="Gene3D" id="1.20.120.1080">
    <property type="match status" value="1"/>
</dbReference>
<dbReference type="PANTHER" id="PTHR18934:SF136">
    <property type="entry name" value="ATP-DEPENDENT RNA HELICASE DHX35-RELATED"/>
    <property type="match status" value="1"/>
</dbReference>
<reference evidence="12 13" key="1">
    <citation type="journal article" date="2018" name="Gigascience">
        <title>Genomes of trombidid mites reveal novel predicted allergens and laterally-transferred genes associated with secondary metabolism.</title>
        <authorList>
            <person name="Dong X."/>
            <person name="Chaisiri K."/>
            <person name="Xia D."/>
            <person name="Armstrong S.D."/>
            <person name="Fang Y."/>
            <person name="Donnelly M.J."/>
            <person name="Kadowaki T."/>
            <person name="McGarry J.W."/>
            <person name="Darby A.C."/>
            <person name="Makepeace B.L."/>
        </authorList>
    </citation>
    <scope>NUCLEOTIDE SEQUENCE [LARGE SCALE GENOMIC DNA]</scope>
    <source>
        <strain evidence="12">UoL-UT</strain>
    </source>
</reference>
<dbReference type="FunFam" id="3.40.50.300:FF:000767">
    <property type="entry name" value="Putative ATP-dependent RNA helicase DHX35"/>
    <property type="match status" value="1"/>
</dbReference>
<dbReference type="OrthoDB" id="10253254at2759"/>
<dbReference type="InterPro" id="IPR001650">
    <property type="entry name" value="Helicase_C-like"/>
</dbReference>
<evidence type="ECO:0000259" key="11">
    <source>
        <dbReference type="PROSITE" id="PS51194"/>
    </source>
</evidence>
<dbReference type="InterPro" id="IPR002464">
    <property type="entry name" value="DNA/RNA_helicase_DEAH_CS"/>
</dbReference>
<name>A0A443SQX4_9ACAR</name>
<dbReference type="InterPro" id="IPR011545">
    <property type="entry name" value="DEAD/DEAH_box_helicase_dom"/>
</dbReference>
<dbReference type="Pfam" id="PF21010">
    <property type="entry name" value="HA2_C"/>
    <property type="match status" value="1"/>
</dbReference>
<dbReference type="PANTHER" id="PTHR18934">
    <property type="entry name" value="ATP-DEPENDENT RNA HELICASE"/>
    <property type="match status" value="1"/>
</dbReference>
<keyword evidence="3" id="KW-0507">mRNA processing</keyword>
<dbReference type="InterPro" id="IPR027417">
    <property type="entry name" value="P-loop_NTPase"/>
</dbReference>
<dbReference type="EC" id="3.6.4.13" evidence="2"/>
<dbReference type="Pfam" id="PF00270">
    <property type="entry name" value="DEAD"/>
    <property type="match status" value="1"/>
</dbReference>
<dbReference type="GO" id="GO:0003006">
    <property type="term" value="P:developmental process involved in reproduction"/>
    <property type="evidence" value="ECO:0007669"/>
    <property type="project" value="UniProtKB-ARBA"/>
</dbReference>
<sequence length="691" mass="78131">MSNANFFKTLTDDGWKEEKTEAGETPSVVYNSFKGLEVSAQRFRLPIYEYRDHILYLLEQNQVLIVQGQTGCGKSTQIAQYLSECNWNKGDDRMYLIGITQPRRVAAVNLATRVAAEMKCELGEQVGYTIRFEDCISRGKTLIKYMTEGILINEMMGDPLLENYSVVIVDEAHERTLNTDVVLGLLKKILKKRPELRVIVSSATIETNSMQQFFASVAKTAIIRVEGRVFPVDVFYLNEPAADYVKASINAVIKIHENESSGDVLVFLTGQEEVERVVDILFEYARSIKERKNLKKMYVLPMYASLPASEQLKVFESFPKSVRKVVVATNIAEASITIDGIVYVVDCGFVKLRFYNPKTCTDSLVVVPISKASADQRAGRAGRTRAGKVYRLYKEEHFEKLSLFTPPEIERSNLSLTIVQLKALGINNILKFEFPSPPPNQNIITALELLYALGAIDDSGSLTDPLGLQIAEFPLDPQYAKMLLSSASFGCSEEALTITAMLQVQSVFQQPSKGQRSIQARNAKHKFSVEEGDLLTNLNVYNAFIAAGKVRSWADKNYLNYKGMLRAVEVRQRLQSILNRFKVKLVSAKGDVDKVRKCIVSGFFANAAYLHHSGVYKTVRGGHELHIHPMSVLYTRPRPPPWVLFIDVLHTSQEFMRELTVIRSEWLYELAPHYYDYGTEREITERQLLTK</sequence>
<dbReference type="InterPro" id="IPR014001">
    <property type="entry name" value="Helicase_ATP-bd"/>
</dbReference>
<feature type="domain" description="Helicase C-terminal" evidence="11">
    <location>
        <begin position="248"/>
        <end position="425"/>
    </location>
</feature>
<keyword evidence="8" id="KW-0508">mRNA splicing</keyword>
<dbReference type="STRING" id="299467.A0A443SQX4"/>
<dbReference type="GO" id="GO:0005524">
    <property type="term" value="F:ATP binding"/>
    <property type="evidence" value="ECO:0007669"/>
    <property type="project" value="UniProtKB-KW"/>
</dbReference>
<dbReference type="SMART" id="SM00487">
    <property type="entry name" value="DEXDc"/>
    <property type="match status" value="1"/>
</dbReference>
<accession>A0A443SQX4</accession>
<keyword evidence="5" id="KW-0378">Hydrolase</keyword>
<evidence type="ECO:0000256" key="3">
    <source>
        <dbReference type="ARBA" id="ARBA00022664"/>
    </source>
</evidence>
<dbReference type="PROSITE" id="PS00690">
    <property type="entry name" value="DEAH_ATP_HELICASE"/>
    <property type="match status" value="1"/>
</dbReference>
<comment type="similarity">
    <text evidence="1">Belongs to the DEAD box helicase family. DEAH subfamily.</text>
</comment>
<keyword evidence="13" id="KW-1185">Reference proteome</keyword>
<dbReference type="EMBL" id="NCKV01000716">
    <property type="protein sequence ID" value="RWS29917.1"/>
    <property type="molecule type" value="Genomic_DNA"/>
</dbReference>
<dbReference type="Pfam" id="PF00271">
    <property type="entry name" value="Helicase_C"/>
    <property type="match status" value="1"/>
</dbReference>
<evidence type="ECO:0000313" key="12">
    <source>
        <dbReference type="EMBL" id="RWS29917.1"/>
    </source>
</evidence>
<evidence type="ECO:0000256" key="7">
    <source>
        <dbReference type="ARBA" id="ARBA00022840"/>
    </source>
</evidence>
<evidence type="ECO:0000256" key="9">
    <source>
        <dbReference type="ARBA" id="ARBA00047984"/>
    </source>
</evidence>
<dbReference type="SMART" id="SM00847">
    <property type="entry name" value="HA2"/>
    <property type="match status" value="1"/>
</dbReference>
<dbReference type="Pfam" id="PF04408">
    <property type="entry name" value="WHD_HA2"/>
    <property type="match status" value="1"/>
</dbReference>
<dbReference type="GO" id="GO:0003723">
    <property type="term" value="F:RNA binding"/>
    <property type="evidence" value="ECO:0007669"/>
    <property type="project" value="TreeGrafter"/>
</dbReference>
<dbReference type="FunFam" id="1.20.120.1080:FF:000001">
    <property type="entry name" value="Pre-mRNA-splicing factor ATP-dependent RNA helicase"/>
    <property type="match status" value="1"/>
</dbReference>
<dbReference type="VEuPathDB" id="VectorBase:LDEU002122"/>
<dbReference type="InterPro" id="IPR007502">
    <property type="entry name" value="Helicase-assoc_dom"/>
</dbReference>
<proteinExistence type="inferred from homology"/>
<dbReference type="PROSITE" id="PS51194">
    <property type="entry name" value="HELICASE_CTER"/>
    <property type="match status" value="1"/>
</dbReference>
<evidence type="ECO:0000256" key="6">
    <source>
        <dbReference type="ARBA" id="ARBA00022806"/>
    </source>
</evidence>
<keyword evidence="7" id="KW-0067">ATP-binding</keyword>
<dbReference type="AlphaFoldDB" id="A0A443SQX4"/>
<dbReference type="Proteomes" id="UP000288716">
    <property type="component" value="Unassembled WGS sequence"/>
</dbReference>
<dbReference type="Gene3D" id="3.40.50.300">
    <property type="entry name" value="P-loop containing nucleotide triphosphate hydrolases"/>
    <property type="match status" value="2"/>
</dbReference>
<evidence type="ECO:0000256" key="1">
    <source>
        <dbReference type="ARBA" id="ARBA00008792"/>
    </source>
</evidence>
<dbReference type="GO" id="GO:0003724">
    <property type="term" value="F:RNA helicase activity"/>
    <property type="evidence" value="ECO:0007669"/>
    <property type="project" value="UniProtKB-EC"/>
</dbReference>
<comment type="caution">
    <text evidence="12">The sequence shown here is derived from an EMBL/GenBank/DDBJ whole genome shotgun (WGS) entry which is preliminary data.</text>
</comment>
<protein>
    <recommendedName>
        <fullName evidence="2">RNA helicase</fullName>
        <ecNumber evidence="2">3.6.4.13</ecNumber>
    </recommendedName>
</protein>
<evidence type="ECO:0000313" key="13">
    <source>
        <dbReference type="Proteomes" id="UP000288716"/>
    </source>
</evidence>
<organism evidence="12 13">
    <name type="scientific">Leptotrombidium deliense</name>
    <dbReference type="NCBI Taxonomy" id="299467"/>
    <lineage>
        <taxon>Eukaryota</taxon>
        <taxon>Metazoa</taxon>
        <taxon>Ecdysozoa</taxon>
        <taxon>Arthropoda</taxon>
        <taxon>Chelicerata</taxon>
        <taxon>Arachnida</taxon>
        <taxon>Acari</taxon>
        <taxon>Acariformes</taxon>
        <taxon>Trombidiformes</taxon>
        <taxon>Prostigmata</taxon>
        <taxon>Anystina</taxon>
        <taxon>Parasitengona</taxon>
        <taxon>Trombiculoidea</taxon>
        <taxon>Trombiculidae</taxon>
        <taxon>Leptotrombidium</taxon>
    </lineage>
</organism>